<accession>A0ABU1GW52</accession>
<evidence type="ECO:0000256" key="6">
    <source>
        <dbReference type="SAM" id="Phobius"/>
    </source>
</evidence>
<dbReference type="EMBL" id="JARWAO010000004">
    <property type="protein sequence ID" value="MDR5896281.1"/>
    <property type="molecule type" value="Genomic_DNA"/>
</dbReference>
<name>A0ABU1GW52_9GAMM</name>
<feature type="transmembrane region" description="Helical" evidence="6">
    <location>
        <begin position="241"/>
        <end position="262"/>
    </location>
</feature>
<dbReference type="InterPro" id="IPR051258">
    <property type="entry name" value="Diverse_Substrate_Transporter"/>
</dbReference>
<evidence type="ECO:0000256" key="5">
    <source>
        <dbReference type="ARBA" id="ARBA00023136"/>
    </source>
</evidence>
<evidence type="ECO:0000313" key="7">
    <source>
        <dbReference type="EMBL" id="MDR5896281.1"/>
    </source>
</evidence>
<feature type="transmembrane region" description="Helical" evidence="6">
    <location>
        <begin position="36"/>
        <end position="56"/>
    </location>
</feature>
<evidence type="ECO:0000313" key="8">
    <source>
        <dbReference type="Proteomes" id="UP001269375"/>
    </source>
</evidence>
<dbReference type="PANTHER" id="PTHR42920">
    <property type="entry name" value="OS03G0707200 PROTEIN-RELATED"/>
    <property type="match status" value="1"/>
</dbReference>
<evidence type="ECO:0000256" key="3">
    <source>
        <dbReference type="ARBA" id="ARBA00022692"/>
    </source>
</evidence>
<organism evidence="7 8">
    <name type="scientific">Larsenimonas suaedae</name>
    <dbReference type="NCBI Taxonomy" id="1851019"/>
    <lineage>
        <taxon>Bacteria</taxon>
        <taxon>Pseudomonadati</taxon>
        <taxon>Pseudomonadota</taxon>
        <taxon>Gammaproteobacteria</taxon>
        <taxon>Oceanospirillales</taxon>
        <taxon>Halomonadaceae</taxon>
        <taxon>Larsenimonas</taxon>
    </lineage>
</organism>
<evidence type="ECO:0000256" key="2">
    <source>
        <dbReference type="ARBA" id="ARBA00022475"/>
    </source>
</evidence>
<protein>
    <submittedName>
        <fullName evidence="7">DMT family transporter</fullName>
    </submittedName>
</protein>
<feature type="transmembrane region" description="Helical" evidence="6">
    <location>
        <begin position="7"/>
        <end position="24"/>
    </location>
</feature>
<feature type="transmembrane region" description="Helical" evidence="6">
    <location>
        <begin position="92"/>
        <end position="113"/>
    </location>
</feature>
<keyword evidence="5 6" id="KW-0472">Membrane</keyword>
<dbReference type="Proteomes" id="UP001269375">
    <property type="component" value="Unassembled WGS sequence"/>
</dbReference>
<keyword evidence="2" id="KW-1003">Cell membrane</keyword>
<keyword evidence="8" id="KW-1185">Reference proteome</keyword>
<keyword evidence="4 6" id="KW-1133">Transmembrane helix</keyword>
<feature type="transmembrane region" description="Helical" evidence="6">
    <location>
        <begin position="268"/>
        <end position="288"/>
    </location>
</feature>
<keyword evidence="3 6" id="KW-0812">Transmembrane</keyword>
<comment type="caution">
    <text evidence="7">The sequence shown here is derived from an EMBL/GenBank/DDBJ whole genome shotgun (WGS) entry which is preliminary data.</text>
</comment>
<dbReference type="InterPro" id="IPR037185">
    <property type="entry name" value="EmrE-like"/>
</dbReference>
<feature type="transmembrane region" description="Helical" evidence="6">
    <location>
        <begin position="151"/>
        <end position="169"/>
    </location>
</feature>
<feature type="transmembrane region" description="Helical" evidence="6">
    <location>
        <begin position="68"/>
        <end position="86"/>
    </location>
</feature>
<proteinExistence type="predicted"/>
<dbReference type="RefSeq" id="WP_251594814.1">
    <property type="nucleotide sequence ID" value="NZ_JAMLJI010000004.1"/>
</dbReference>
<reference evidence="7 8" key="1">
    <citation type="submission" date="2023-04" db="EMBL/GenBank/DDBJ databases">
        <title>A long-awaited taxogenomic arrangement of the family Halomonadaceae.</title>
        <authorList>
            <person name="De La Haba R."/>
            <person name="Chuvochina M."/>
            <person name="Wittouck S."/>
            <person name="Arahal D.R."/>
            <person name="Sanchez-Porro C."/>
            <person name="Hugenholtz P."/>
            <person name="Ventosa A."/>
        </authorList>
    </citation>
    <scope>NUCLEOTIDE SEQUENCE [LARGE SCALE GENOMIC DNA]</scope>
    <source>
        <strain evidence="7 8">DSM 22428</strain>
    </source>
</reference>
<feature type="transmembrane region" description="Helical" evidence="6">
    <location>
        <begin position="181"/>
        <end position="207"/>
    </location>
</feature>
<gene>
    <name evidence="7" type="ORF">QC825_09370</name>
</gene>
<feature type="transmembrane region" description="Helical" evidence="6">
    <location>
        <begin position="120"/>
        <end position="139"/>
    </location>
</feature>
<feature type="transmembrane region" description="Helical" evidence="6">
    <location>
        <begin position="213"/>
        <end position="234"/>
    </location>
</feature>
<evidence type="ECO:0000256" key="1">
    <source>
        <dbReference type="ARBA" id="ARBA00004651"/>
    </source>
</evidence>
<dbReference type="PANTHER" id="PTHR42920:SF5">
    <property type="entry name" value="EAMA DOMAIN-CONTAINING PROTEIN"/>
    <property type="match status" value="1"/>
</dbReference>
<sequence length="299" mass="32121">MRERQRLASVAVVVIGALWGLYWWPVRALEGTVLEGAWGTLLIVLMSALVLSPVALTRWRELRDSQLSTLLVIALGGAGFALYSIGLSYGRVAIIILMFYLTPVWSTLIGRLLGWPTPWLRYAVIALGMAGLLLVLSGGESLPLPRSLGDWFGLASGFMWAVCSIGMQLRRVPSAMTSTFVFSLGAVAMSLVLALTMGAPVSALGAVDWGGSWYWVALLGVVWWAVMLSVLLWANTHLEPARLAILLMSEVIVGVFSAALWAGEPLGAVEMIGGALVVGAALLEVMPVRRGAARPRTRH</sequence>
<dbReference type="SUPFAM" id="SSF103481">
    <property type="entry name" value="Multidrug resistance efflux transporter EmrE"/>
    <property type="match status" value="1"/>
</dbReference>
<comment type="subcellular location">
    <subcellularLocation>
        <location evidence="1">Cell membrane</location>
        <topology evidence="1">Multi-pass membrane protein</topology>
    </subcellularLocation>
</comment>
<evidence type="ECO:0000256" key="4">
    <source>
        <dbReference type="ARBA" id="ARBA00022989"/>
    </source>
</evidence>